<dbReference type="AlphaFoldDB" id="A0A386H0D2"/>
<dbReference type="OrthoDB" id="9799749at2"/>
<proteinExistence type="predicted"/>
<dbReference type="InterPro" id="IPR009040">
    <property type="entry name" value="Ferritin-like_diiron"/>
</dbReference>
<dbReference type="GO" id="GO:0016491">
    <property type="term" value="F:oxidoreductase activity"/>
    <property type="evidence" value="ECO:0007669"/>
    <property type="project" value="InterPro"/>
</dbReference>
<dbReference type="PROSITE" id="PS50903">
    <property type="entry name" value="RUBREDOXIN_LIKE"/>
    <property type="match status" value="1"/>
</dbReference>
<dbReference type="Gene3D" id="1.20.1260.10">
    <property type="match status" value="1"/>
</dbReference>
<feature type="domain" description="Rubredoxin-like" evidence="6">
    <location>
        <begin position="156"/>
        <end position="190"/>
    </location>
</feature>
<dbReference type="KEGG" id="cfer:D4Z93_00545"/>
<dbReference type="CDD" id="cd00729">
    <property type="entry name" value="rubredoxin_SM"/>
    <property type="match status" value="1"/>
</dbReference>
<evidence type="ECO:0000259" key="6">
    <source>
        <dbReference type="PROSITE" id="PS50903"/>
    </source>
</evidence>
<dbReference type="InterPro" id="IPR048574">
    <property type="entry name" value="RUBY_RBDX"/>
</dbReference>
<dbReference type="SUPFAM" id="SSF47240">
    <property type="entry name" value="Ferritin-like"/>
    <property type="match status" value="1"/>
</dbReference>
<keyword evidence="4" id="KW-0249">Electron transport</keyword>
<dbReference type="InterPro" id="IPR009078">
    <property type="entry name" value="Ferritin-like_SF"/>
</dbReference>
<evidence type="ECO:0000256" key="2">
    <source>
        <dbReference type="ARBA" id="ARBA00022448"/>
    </source>
</evidence>
<keyword evidence="3" id="KW-0479">Metal-binding</keyword>
<dbReference type="Pfam" id="PF21349">
    <property type="entry name" value="RUBY_RBDX"/>
    <property type="match status" value="1"/>
</dbReference>
<dbReference type="RefSeq" id="WP_119969842.1">
    <property type="nucleotide sequence ID" value="NZ_CP032416.1"/>
</dbReference>
<dbReference type="PANTHER" id="PTHR43865:SF1">
    <property type="entry name" value="RUBRERYTHRIN-RELATED"/>
    <property type="match status" value="1"/>
</dbReference>
<dbReference type="Pfam" id="PF02915">
    <property type="entry name" value="Rubrerythrin"/>
    <property type="match status" value="1"/>
</dbReference>
<dbReference type="FunFam" id="2.20.28.10:FF:000018">
    <property type="entry name" value="Rubrerythrin"/>
    <property type="match status" value="1"/>
</dbReference>
<dbReference type="Gene3D" id="2.20.28.10">
    <property type="match status" value="1"/>
</dbReference>
<feature type="domain" description="Ferritin-like diiron" evidence="7">
    <location>
        <begin position="3"/>
        <end position="149"/>
    </location>
</feature>
<dbReference type="PANTHER" id="PTHR43865">
    <property type="entry name" value="RUBRERYTHRIN-RELATED"/>
    <property type="match status" value="1"/>
</dbReference>
<accession>A0A386H0D2</accession>
<dbReference type="Proteomes" id="UP000266301">
    <property type="component" value="Chromosome"/>
</dbReference>
<comment type="cofactor">
    <cofactor evidence="1">
        <name>Fe(3+)</name>
        <dbReference type="ChEBI" id="CHEBI:29034"/>
    </cofactor>
</comment>
<organism evidence="8 9">
    <name type="scientific">Clostridium fermenticellae</name>
    <dbReference type="NCBI Taxonomy" id="2068654"/>
    <lineage>
        <taxon>Bacteria</taxon>
        <taxon>Bacillati</taxon>
        <taxon>Bacillota</taxon>
        <taxon>Clostridia</taxon>
        <taxon>Eubacteriales</taxon>
        <taxon>Clostridiaceae</taxon>
        <taxon>Clostridium</taxon>
    </lineage>
</organism>
<dbReference type="InterPro" id="IPR012347">
    <property type="entry name" value="Ferritin-like"/>
</dbReference>
<name>A0A386H0D2_9CLOT</name>
<dbReference type="NCBIfam" id="NF045767">
    <property type="entry name" value="RuberyRbr"/>
    <property type="match status" value="1"/>
</dbReference>
<keyword evidence="9" id="KW-1185">Reference proteome</keyword>
<evidence type="ECO:0000256" key="3">
    <source>
        <dbReference type="ARBA" id="ARBA00022723"/>
    </source>
</evidence>
<dbReference type="GO" id="GO:0005506">
    <property type="term" value="F:iron ion binding"/>
    <property type="evidence" value="ECO:0007669"/>
    <property type="project" value="InterPro"/>
</dbReference>
<dbReference type="InterPro" id="IPR052364">
    <property type="entry name" value="Rubrerythrin"/>
</dbReference>
<dbReference type="InterPro" id="IPR024934">
    <property type="entry name" value="Rubredoxin-like_dom"/>
</dbReference>
<evidence type="ECO:0000259" key="7">
    <source>
        <dbReference type="PROSITE" id="PS50905"/>
    </source>
</evidence>
<evidence type="ECO:0000256" key="1">
    <source>
        <dbReference type="ARBA" id="ARBA00001965"/>
    </source>
</evidence>
<dbReference type="CDD" id="cd01041">
    <property type="entry name" value="Rubrerythrin"/>
    <property type="match status" value="1"/>
</dbReference>
<dbReference type="InterPro" id="IPR003251">
    <property type="entry name" value="Rr_diiron-bd_dom"/>
</dbReference>
<evidence type="ECO:0000313" key="9">
    <source>
        <dbReference type="Proteomes" id="UP000266301"/>
    </source>
</evidence>
<gene>
    <name evidence="8" type="ORF">D4Z93_00545</name>
</gene>
<evidence type="ECO:0000256" key="5">
    <source>
        <dbReference type="ARBA" id="ARBA00023004"/>
    </source>
</evidence>
<keyword evidence="2" id="KW-0813">Transport</keyword>
<evidence type="ECO:0000256" key="4">
    <source>
        <dbReference type="ARBA" id="ARBA00022982"/>
    </source>
</evidence>
<keyword evidence="5" id="KW-0408">Iron</keyword>
<protein>
    <submittedName>
        <fullName evidence="8">Rubrerythrin family protein</fullName>
    </submittedName>
</protein>
<evidence type="ECO:0000313" key="8">
    <source>
        <dbReference type="EMBL" id="AYD39131.1"/>
    </source>
</evidence>
<dbReference type="SUPFAM" id="SSF57802">
    <property type="entry name" value="Rubredoxin-like"/>
    <property type="match status" value="1"/>
</dbReference>
<dbReference type="EMBL" id="CP032416">
    <property type="protein sequence ID" value="AYD39131.1"/>
    <property type="molecule type" value="Genomic_DNA"/>
</dbReference>
<dbReference type="PROSITE" id="PS50905">
    <property type="entry name" value="FERRITIN_LIKE"/>
    <property type="match status" value="1"/>
</dbReference>
<reference evidence="8 9" key="1">
    <citation type="journal article" date="2019" name="Int. J. Syst. Evol. Microbiol.">
        <title>Clostridium fermenticellae sp. nov., isolated from the mud in a fermentation cellar for the production of the Chinese liquor, baijiu.</title>
        <authorList>
            <person name="Xu P.X."/>
            <person name="Chai L.J."/>
            <person name="Qiu T."/>
            <person name="Zhang X.J."/>
            <person name="Lu Z.M."/>
            <person name="Xiao C."/>
            <person name="Wang S.T."/>
            <person name="Shen C.H."/>
            <person name="Shi J.S."/>
            <person name="Xu Z.H."/>
        </authorList>
    </citation>
    <scope>NUCLEOTIDE SEQUENCE [LARGE SCALE GENOMIC DNA]</scope>
    <source>
        <strain evidence="8 9">JN500901</strain>
    </source>
</reference>
<sequence>MKSLQGTKTADNLAKAFAGESQARNRYTYYGRKADKEGYKKIAAVFLEVADNERAHAKVFFDLLVRGLGKAHIKVDAEYPIGYGDTEQNLQYAAEGEKEEWGTLYPNFADQAKEEGFSEVESAFREIIKIETSHEQIYINLLNNLKSGTLYKRNTTKKWRCRNCGYIFEGTEAPKVCPACKHPQGYFEIMDNIEL</sequence>